<dbReference type="EMBL" id="CAJNOH010000463">
    <property type="protein sequence ID" value="CAF1047875.1"/>
    <property type="molecule type" value="Genomic_DNA"/>
</dbReference>
<evidence type="ECO:0000313" key="3">
    <source>
        <dbReference type="Proteomes" id="UP000663854"/>
    </source>
</evidence>
<dbReference type="AlphaFoldDB" id="A0A814K8Y9"/>
<evidence type="ECO:0000313" key="1">
    <source>
        <dbReference type="EMBL" id="CAF1047875.1"/>
    </source>
</evidence>
<name>A0A814K8Y9_9BILA</name>
<dbReference type="EMBL" id="CAJNOL010000806">
    <property type="protein sequence ID" value="CAF1204649.1"/>
    <property type="molecule type" value="Genomic_DNA"/>
</dbReference>
<reference evidence="1" key="1">
    <citation type="submission" date="2021-02" db="EMBL/GenBank/DDBJ databases">
        <authorList>
            <person name="Nowell W R."/>
        </authorList>
    </citation>
    <scope>NUCLEOTIDE SEQUENCE</scope>
</reference>
<gene>
    <name evidence="2" type="ORF">JXQ802_LOCUS24618</name>
    <name evidence="1" type="ORF">PYM288_LOCUS16986</name>
</gene>
<protein>
    <submittedName>
        <fullName evidence="1">Uncharacterized protein</fullName>
    </submittedName>
</protein>
<sequence length="182" mass="21603">MNRIYSWFHNKNNLSLSTISRKDFIESLIVHKKIKEFLSCLRQKHDRTLCIDEFFELLPTILDENYMTNLFELISKISRLTSKQLSTIIVKKLSRAISNENFDLCEKILHLSFQTLQISLSTFELIKLIHSCSNKNKLIRCLSILIEKNLPHDCEYLSWILIIIFEYYIIGDEIIIEYLLNL</sequence>
<accession>A0A814K8Y9</accession>
<comment type="caution">
    <text evidence="1">The sequence shown here is derived from an EMBL/GenBank/DDBJ whole genome shotgun (WGS) entry which is preliminary data.</text>
</comment>
<organism evidence="1 3">
    <name type="scientific">Rotaria sordida</name>
    <dbReference type="NCBI Taxonomy" id="392033"/>
    <lineage>
        <taxon>Eukaryota</taxon>
        <taxon>Metazoa</taxon>
        <taxon>Spiralia</taxon>
        <taxon>Gnathifera</taxon>
        <taxon>Rotifera</taxon>
        <taxon>Eurotatoria</taxon>
        <taxon>Bdelloidea</taxon>
        <taxon>Philodinida</taxon>
        <taxon>Philodinidae</taxon>
        <taxon>Rotaria</taxon>
    </lineage>
</organism>
<evidence type="ECO:0000313" key="4">
    <source>
        <dbReference type="Proteomes" id="UP000663870"/>
    </source>
</evidence>
<proteinExistence type="predicted"/>
<dbReference type="Proteomes" id="UP000663854">
    <property type="component" value="Unassembled WGS sequence"/>
</dbReference>
<dbReference type="Proteomes" id="UP000663870">
    <property type="component" value="Unassembled WGS sequence"/>
</dbReference>
<evidence type="ECO:0000313" key="2">
    <source>
        <dbReference type="EMBL" id="CAF1204649.1"/>
    </source>
</evidence>
<keyword evidence="4" id="KW-1185">Reference proteome</keyword>